<evidence type="ECO:0000256" key="8">
    <source>
        <dbReference type="ARBA" id="ARBA00022989"/>
    </source>
</evidence>
<feature type="transmembrane region" description="Helical" evidence="11">
    <location>
        <begin position="113"/>
        <end position="134"/>
    </location>
</feature>
<dbReference type="OMA" id="YILLPCI"/>
<keyword evidence="10 12" id="KW-0675">Receptor</keyword>
<comment type="subcellular location">
    <subcellularLocation>
        <location evidence="1">Endoplasmic reticulum membrane</location>
        <topology evidence="1">Multi-pass membrane protein</topology>
    </subcellularLocation>
</comment>
<dbReference type="InterPro" id="IPR000133">
    <property type="entry name" value="ER_ret_rcpt"/>
</dbReference>
<protein>
    <submittedName>
        <fullName evidence="12">Er lumen protein retaining receptor 1</fullName>
    </submittedName>
</protein>
<feature type="transmembrane region" description="Helical" evidence="11">
    <location>
        <begin position="250"/>
        <end position="273"/>
    </location>
</feature>
<name>D7FX19_ECTSI</name>
<feature type="transmembrane region" description="Helical" evidence="11">
    <location>
        <begin position="155"/>
        <end position="174"/>
    </location>
</feature>
<reference evidence="12 13" key="1">
    <citation type="journal article" date="2010" name="Nature">
        <title>The Ectocarpus genome and the independent evolution of multicellularity in brown algae.</title>
        <authorList>
            <person name="Cock J.M."/>
            <person name="Sterck L."/>
            <person name="Rouze P."/>
            <person name="Scornet D."/>
            <person name="Allen A.E."/>
            <person name="Amoutzias G."/>
            <person name="Anthouard V."/>
            <person name="Artiguenave F."/>
            <person name="Aury J.M."/>
            <person name="Badger J.H."/>
            <person name="Beszteri B."/>
            <person name="Billiau K."/>
            <person name="Bonnet E."/>
            <person name="Bothwell J.H."/>
            <person name="Bowler C."/>
            <person name="Boyen C."/>
            <person name="Brownlee C."/>
            <person name="Carrano C.J."/>
            <person name="Charrier B."/>
            <person name="Cho G.Y."/>
            <person name="Coelho S.M."/>
            <person name="Collen J."/>
            <person name="Corre E."/>
            <person name="Da Silva C."/>
            <person name="Delage L."/>
            <person name="Delaroque N."/>
            <person name="Dittami S.M."/>
            <person name="Doulbeau S."/>
            <person name="Elias M."/>
            <person name="Farnham G."/>
            <person name="Gachon C.M."/>
            <person name="Gschloessl B."/>
            <person name="Heesch S."/>
            <person name="Jabbari K."/>
            <person name="Jubin C."/>
            <person name="Kawai H."/>
            <person name="Kimura K."/>
            <person name="Kloareg B."/>
            <person name="Kupper F.C."/>
            <person name="Lang D."/>
            <person name="Le Bail A."/>
            <person name="Leblanc C."/>
            <person name="Lerouge P."/>
            <person name="Lohr M."/>
            <person name="Lopez P.J."/>
            <person name="Martens C."/>
            <person name="Maumus F."/>
            <person name="Michel G."/>
            <person name="Miranda-Saavedra D."/>
            <person name="Morales J."/>
            <person name="Moreau H."/>
            <person name="Motomura T."/>
            <person name="Nagasato C."/>
            <person name="Napoli C.A."/>
            <person name="Nelson D.R."/>
            <person name="Nyvall-Collen P."/>
            <person name="Peters A.F."/>
            <person name="Pommier C."/>
            <person name="Potin P."/>
            <person name="Poulain J."/>
            <person name="Quesneville H."/>
            <person name="Read B."/>
            <person name="Rensing S.A."/>
            <person name="Ritter A."/>
            <person name="Rousvoal S."/>
            <person name="Samanta M."/>
            <person name="Samson G."/>
            <person name="Schroeder D.C."/>
            <person name="Segurens B."/>
            <person name="Strittmatter M."/>
            <person name="Tonon T."/>
            <person name="Tregear J.W."/>
            <person name="Valentin K."/>
            <person name="von Dassow P."/>
            <person name="Yamagishi T."/>
            <person name="Van de Peer Y."/>
            <person name="Wincker P."/>
        </authorList>
    </citation>
    <scope>NUCLEOTIDE SEQUENCE [LARGE SCALE GENOMIC DNA]</scope>
    <source>
        <strain evidence="13">Ec32 / CCAP1310/4</strain>
    </source>
</reference>
<dbReference type="AlphaFoldDB" id="D7FX19"/>
<evidence type="ECO:0000256" key="2">
    <source>
        <dbReference type="ARBA" id="ARBA00010120"/>
    </source>
</evidence>
<gene>
    <name evidence="12" type="ORF">Esi_0032_0054</name>
</gene>
<dbReference type="PANTHER" id="PTHR10585">
    <property type="entry name" value="ER LUMEN PROTEIN RETAINING RECEPTOR"/>
    <property type="match status" value="1"/>
</dbReference>
<dbReference type="EMBL" id="FN648509">
    <property type="protein sequence ID" value="CBJ26352.1"/>
    <property type="molecule type" value="Genomic_DNA"/>
</dbReference>
<evidence type="ECO:0000256" key="4">
    <source>
        <dbReference type="ARBA" id="ARBA00022692"/>
    </source>
</evidence>
<evidence type="ECO:0000256" key="9">
    <source>
        <dbReference type="ARBA" id="ARBA00023136"/>
    </source>
</evidence>
<proteinExistence type="inferred from homology"/>
<evidence type="ECO:0000256" key="11">
    <source>
        <dbReference type="SAM" id="Phobius"/>
    </source>
</evidence>
<evidence type="ECO:0000256" key="10">
    <source>
        <dbReference type="ARBA" id="ARBA00023170"/>
    </source>
</evidence>
<evidence type="ECO:0000256" key="6">
    <source>
        <dbReference type="ARBA" id="ARBA00022892"/>
    </source>
</evidence>
<dbReference type="eggNOG" id="KOG3106">
    <property type="taxonomic scope" value="Eukaryota"/>
</dbReference>
<evidence type="ECO:0000256" key="3">
    <source>
        <dbReference type="ARBA" id="ARBA00022448"/>
    </source>
</evidence>
<keyword evidence="9 11" id="KW-0472">Membrane</keyword>
<feature type="transmembrane region" description="Helical" evidence="11">
    <location>
        <begin position="26"/>
        <end position="44"/>
    </location>
</feature>
<feature type="transmembrane region" description="Helical" evidence="11">
    <location>
        <begin position="50"/>
        <end position="72"/>
    </location>
</feature>
<dbReference type="STRING" id="2880.D7FX19"/>
<keyword evidence="6" id="KW-0931">ER-Golgi transport</keyword>
<evidence type="ECO:0000256" key="1">
    <source>
        <dbReference type="ARBA" id="ARBA00004477"/>
    </source>
</evidence>
<dbReference type="GO" id="GO:0046923">
    <property type="term" value="F:ER retention sequence binding"/>
    <property type="evidence" value="ECO:0007669"/>
    <property type="project" value="InterPro"/>
</dbReference>
<sequence length="292" mass="32506">MDAGLGGRGGSSNMVMGTVRKQHMNIALWFGFFTASFVVFYLFSDGDFSFLMTFASFTRGFGFAVLLGLMLAKKHARGVSMKSLQLYAVVFASRLVSVLQHEGYLPYDRSGDFVYHGAEIASLALAVGCVVLISTKFKSTYQQDVDSFGALHVPTEWGTLYIFVPCLLLAIVMHPNLNKNFLSDTAWTFSMYLESMAIVPQLFMFQKQAKGIVEVLVTHSTFALGLARVLDMVFWMFSYKELTHAGSNSVGMFVLFSQFVHVVIMGDFFYYYAISVKTGNMMQLPSQLSGMV</sequence>
<dbReference type="EMBL" id="FN649729">
    <property type="protein sequence ID" value="CBJ26352.1"/>
    <property type="molecule type" value="Genomic_DNA"/>
</dbReference>
<dbReference type="OrthoDB" id="7694678at2759"/>
<keyword evidence="3" id="KW-0813">Transport</keyword>
<dbReference type="Proteomes" id="UP000002630">
    <property type="component" value="Linkage Group LG04"/>
</dbReference>
<feature type="transmembrane region" description="Helical" evidence="11">
    <location>
        <begin position="212"/>
        <end position="230"/>
    </location>
</feature>
<dbReference type="GO" id="GO:0016192">
    <property type="term" value="P:vesicle-mediated transport"/>
    <property type="evidence" value="ECO:0007669"/>
    <property type="project" value="UniProtKB-KW"/>
</dbReference>
<keyword evidence="4 11" id="KW-0812">Transmembrane</keyword>
<keyword evidence="5" id="KW-0256">Endoplasmic reticulum</keyword>
<dbReference type="Pfam" id="PF00810">
    <property type="entry name" value="ER_lumen_recept"/>
    <property type="match status" value="1"/>
</dbReference>
<keyword evidence="7" id="KW-0653">Protein transport</keyword>
<dbReference type="GO" id="GO:0015031">
    <property type="term" value="P:protein transport"/>
    <property type="evidence" value="ECO:0007669"/>
    <property type="project" value="UniProtKB-KW"/>
</dbReference>
<keyword evidence="8 11" id="KW-1133">Transmembrane helix</keyword>
<keyword evidence="13" id="KW-1185">Reference proteome</keyword>
<evidence type="ECO:0000313" key="13">
    <source>
        <dbReference type="Proteomes" id="UP000002630"/>
    </source>
</evidence>
<organism evidence="12 13">
    <name type="scientific">Ectocarpus siliculosus</name>
    <name type="common">Brown alga</name>
    <name type="synonym">Conferva siliculosa</name>
    <dbReference type="NCBI Taxonomy" id="2880"/>
    <lineage>
        <taxon>Eukaryota</taxon>
        <taxon>Sar</taxon>
        <taxon>Stramenopiles</taxon>
        <taxon>Ochrophyta</taxon>
        <taxon>PX clade</taxon>
        <taxon>Phaeophyceae</taxon>
        <taxon>Ectocarpales</taxon>
        <taxon>Ectocarpaceae</taxon>
        <taxon>Ectocarpus</taxon>
    </lineage>
</organism>
<accession>D7FX19</accession>
<dbReference type="InParanoid" id="D7FX19"/>
<evidence type="ECO:0000256" key="5">
    <source>
        <dbReference type="ARBA" id="ARBA00022824"/>
    </source>
</evidence>
<dbReference type="GO" id="GO:0006621">
    <property type="term" value="P:protein retention in ER lumen"/>
    <property type="evidence" value="ECO:0007669"/>
    <property type="project" value="InterPro"/>
</dbReference>
<comment type="similarity">
    <text evidence="2">Belongs to the ERD2 family.</text>
</comment>
<evidence type="ECO:0000256" key="7">
    <source>
        <dbReference type="ARBA" id="ARBA00022927"/>
    </source>
</evidence>
<evidence type="ECO:0000313" key="12">
    <source>
        <dbReference type="EMBL" id="CBJ26352.1"/>
    </source>
</evidence>
<dbReference type="GO" id="GO:0005789">
    <property type="term" value="C:endoplasmic reticulum membrane"/>
    <property type="evidence" value="ECO:0007669"/>
    <property type="project" value="UniProtKB-SubCell"/>
</dbReference>